<sequence length="312" mass="35792">ILNLDKLTYAGNLENLKGLDKKKNYRFIRGDINNTRLMAGVFKRFKPDAVINFAAETHVDRSILSPAPFIRTNFLGVGVLLNLALKFQVKKFLQISTDEVYGSILKGKFSELSPLNPSSPYSASKAAADHLVLSYYRTYQLPVLITRSSNNYGPYQFPEKLIPLVILNALKNKKIPVYGDGLNVRDWLYVEDNCEAIDLVFKKGRPGEIYNIGGAQEMTNIEVVKKILKALGKDPNLISFVKDRPGHDRRYALSIKKIERELGWHPSTGFNTGIKRTINWYLRNKGWLKNIEQGTYRRFYKRYYTKLGLKEF</sequence>
<comment type="caution">
    <text evidence="8">The sequence shown here is derived from an EMBL/GenBank/DDBJ whole genome shotgun (WGS) entry which is preliminary data.</text>
</comment>
<dbReference type="Proteomes" id="UP000191663">
    <property type="component" value="Unassembled WGS sequence"/>
</dbReference>
<evidence type="ECO:0000256" key="5">
    <source>
        <dbReference type="ARBA" id="ARBA00023027"/>
    </source>
</evidence>
<reference evidence="9" key="1">
    <citation type="submission" date="2017-01" db="EMBL/GenBank/DDBJ databases">
        <title>Novel pathways for hydrocarbon cycling and metabolic interdependencies in hydrothermal sediment communities.</title>
        <authorList>
            <person name="Dombrowski N."/>
            <person name="Seitz K."/>
            <person name="Teske A."/>
            <person name="Baker B."/>
        </authorList>
    </citation>
    <scope>NUCLEOTIDE SEQUENCE [LARGE SCALE GENOMIC DNA]</scope>
</reference>
<feature type="non-terminal residue" evidence="8">
    <location>
        <position position="1"/>
    </location>
</feature>
<dbReference type="SUPFAM" id="SSF51735">
    <property type="entry name" value="NAD(P)-binding Rossmann-fold domains"/>
    <property type="match status" value="1"/>
</dbReference>
<accession>A0A1V4QEV0</accession>
<dbReference type="CDD" id="cd05246">
    <property type="entry name" value="dTDP_GD_SDR_e"/>
    <property type="match status" value="1"/>
</dbReference>
<dbReference type="InterPro" id="IPR036291">
    <property type="entry name" value="NAD(P)-bd_dom_sf"/>
</dbReference>
<dbReference type="AlphaFoldDB" id="A0A1V4QEV0"/>
<dbReference type="InterPro" id="IPR016040">
    <property type="entry name" value="NAD(P)-bd_dom"/>
</dbReference>
<proteinExistence type="inferred from homology"/>
<protein>
    <recommendedName>
        <fullName evidence="4">dTDP-glucose 4,6-dehydratase</fullName>
        <ecNumber evidence="4">4.2.1.46</ecNumber>
    </recommendedName>
</protein>
<dbReference type="GO" id="GO:0009225">
    <property type="term" value="P:nucleotide-sugar metabolic process"/>
    <property type="evidence" value="ECO:0007669"/>
    <property type="project" value="InterPro"/>
</dbReference>
<dbReference type="PANTHER" id="PTHR43000">
    <property type="entry name" value="DTDP-D-GLUCOSE 4,6-DEHYDRATASE-RELATED"/>
    <property type="match status" value="1"/>
</dbReference>
<gene>
    <name evidence="8" type="ORF">BXT86_04040</name>
</gene>
<evidence type="ECO:0000256" key="6">
    <source>
        <dbReference type="ARBA" id="ARBA00023239"/>
    </source>
</evidence>
<dbReference type="EC" id="4.2.1.46" evidence="4"/>
<organism evidence="8 9">
    <name type="scientific">candidate division WOR-3 bacterium 4484_100</name>
    <dbReference type="NCBI Taxonomy" id="1936077"/>
    <lineage>
        <taxon>Bacteria</taxon>
        <taxon>Bacteria division WOR-3</taxon>
    </lineage>
</organism>
<dbReference type="NCBIfam" id="TIGR01181">
    <property type="entry name" value="dTDP_gluc_dehyt"/>
    <property type="match status" value="1"/>
</dbReference>
<comment type="catalytic activity">
    <reaction evidence="1">
        <text>dTDP-alpha-D-glucose = dTDP-4-dehydro-6-deoxy-alpha-D-glucose + H2O</text>
        <dbReference type="Rhea" id="RHEA:17221"/>
        <dbReference type="ChEBI" id="CHEBI:15377"/>
        <dbReference type="ChEBI" id="CHEBI:57477"/>
        <dbReference type="ChEBI" id="CHEBI:57649"/>
        <dbReference type="EC" id="4.2.1.46"/>
    </reaction>
</comment>
<evidence type="ECO:0000313" key="8">
    <source>
        <dbReference type="EMBL" id="OPX17893.1"/>
    </source>
</evidence>
<name>A0A1V4QEV0_UNCW3</name>
<comment type="cofactor">
    <cofactor evidence="2">
        <name>NAD(+)</name>
        <dbReference type="ChEBI" id="CHEBI:57540"/>
    </cofactor>
</comment>
<comment type="similarity">
    <text evidence="3">Belongs to the NAD(P)-dependent epimerase/dehydratase family. dTDP-glucose dehydratase subfamily.</text>
</comment>
<dbReference type="GO" id="GO:0008460">
    <property type="term" value="F:dTDP-glucose 4,6-dehydratase activity"/>
    <property type="evidence" value="ECO:0007669"/>
    <property type="project" value="UniProtKB-EC"/>
</dbReference>
<dbReference type="InterPro" id="IPR005888">
    <property type="entry name" value="dTDP_Gluc_deHydtase"/>
</dbReference>
<dbReference type="Gene3D" id="3.40.50.720">
    <property type="entry name" value="NAD(P)-binding Rossmann-like Domain"/>
    <property type="match status" value="1"/>
</dbReference>
<evidence type="ECO:0000313" key="9">
    <source>
        <dbReference type="Proteomes" id="UP000191663"/>
    </source>
</evidence>
<evidence type="ECO:0000256" key="1">
    <source>
        <dbReference type="ARBA" id="ARBA00001539"/>
    </source>
</evidence>
<evidence type="ECO:0000256" key="4">
    <source>
        <dbReference type="ARBA" id="ARBA00011990"/>
    </source>
</evidence>
<evidence type="ECO:0000259" key="7">
    <source>
        <dbReference type="Pfam" id="PF16363"/>
    </source>
</evidence>
<dbReference type="EMBL" id="MUKB01000065">
    <property type="protein sequence ID" value="OPX17893.1"/>
    <property type="molecule type" value="Genomic_DNA"/>
</dbReference>
<dbReference type="Pfam" id="PF16363">
    <property type="entry name" value="GDP_Man_Dehyd"/>
    <property type="match status" value="1"/>
</dbReference>
<evidence type="ECO:0000256" key="2">
    <source>
        <dbReference type="ARBA" id="ARBA00001911"/>
    </source>
</evidence>
<evidence type="ECO:0000256" key="3">
    <source>
        <dbReference type="ARBA" id="ARBA00008178"/>
    </source>
</evidence>
<keyword evidence="5" id="KW-0520">NAD</keyword>
<dbReference type="Gene3D" id="3.90.25.10">
    <property type="entry name" value="UDP-galactose 4-epimerase, domain 1"/>
    <property type="match status" value="1"/>
</dbReference>
<keyword evidence="6" id="KW-0456">Lyase</keyword>
<feature type="domain" description="NAD(P)-binding" evidence="7">
    <location>
        <begin position="2"/>
        <end position="277"/>
    </location>
</feature>